<evidence type="ECO:0000256" key="3">
    <source>
        <dbReference type="ARBA" id="ARBA00022428"/>
    </source>
</evidence>
<name>A0A239N8C0_9NOCA</name>
<evidence type="ECO:0000313" key="9">
    <source>
        <dbReference type="Proteomes" id="UP000198327"/>
    </source>
</evidence>
<feature type="domain" description="Mandelate racemase/muconate lactonizing enzyme C-terminal" evidence="7">
    <location>
        <begin position="145"/>
        <end position="238"/>
    </location>
</feature>
<comment type="cofactor">
    <cofactor evidence="1">
        <name>Mg(2+)</name>
        <dbReference type="ChEBI" id="CHEBI:18420"/>
    </cofactor>
</comment>
<dbReference type="GO" id="GO:0000287">
    <property type="term" value="F:magnesium ion binding"/>
    <property type="evidence" value="ECO:0007669"/>
    <property type="project" value="UniProtKB-ARBA"/>
</dbReference>
<dbReference type="GO" id="GO:0009234">
    <property type="term" value="P:menaquinone biosynthetic process"/>
    <property type="evidence" value="ECO:0007669"/>
    <property type="project" value="UniProtKB-KW"/>
</dbReference>
<dbReference type="PANTHER" id="PTHR48073">
    <property type="entry name" value="O-SUCCINYLBENZOATE SYNTHASE-RELATED"/>
    <property type="match status" value="1"/>
</dbReference>
<keyword evidence="3" id="KW-0474">Menaquinone biosynthesis</keyword>
<dbReference type="InterPro" id="IPR029017">
    <property type="entry name" value="Enolase-like_N"/>
</dbReference>
<dbReference type="EMBL" id="FZOW01000031">
    <property type="protein sequence ID" value="SNT50732.1"/>
    <property type="molecule type" value="Genomic_DNA"/>
</dbReference>
<dbReference type="Proteomes" id="UP000198327">
    <property type="component" value="Unassembled WGS sequence"/>
</dbReference>
<gene>
    <name evidence="8" type="ORF">SAMN05421642_1316</name>
</gene>
<keyword evidence="9" id="KW-1185">Reference proteome</keyword>
<dbReference type="SMART" id="SM00922">
    <property type="entry name" value="MR_MLE"/>
    <property type="match status" value="1"/>
</dbReference>
<evidence type="ECO:0000256" key="2">
    <source>
        <dbReference type="ARBA" id="ARBA00008031"/>
    </source>
</evidence>
<dbReference type="SFLD" id="SFLDG00180">
    <property type="entry name" value="muconate_cycloisomerase"/>
    <property type="match status" value="1"/>
</dbReference>
<dbReference type="RefSeq" id="WP_245866277.1">
    <property type="nucleotide sequence ID" value="NZ_FZOW01000031.1"/>
</dbReference>
<keyword evidence="4" id="KW-0479">Metal-binding</keyword>
<dbReference type="AlphaFoldDB" id="A0A239N8C0"/>
<evidence type="ECO:0000256" key="6">
    <source>
        <dbReference type="ARBA" id="ARBA00023235"/>
    </source>
</evidence>
<evidence type="ECO:0000256" key="1">
    <source>
        <dbReference type="ARBA" id="ARBA00001946"/>
    </source>
</evidence>
<evidence type="ECO:0000259" key="7">
    <source>
        <dbReference type="SMART" id="SM00922"/>
    </source>
</evidence>
<dbReference type="Pfam" id="PF02746">
    <property type="entry name" value="MR_MLE_N"/>
    <property type="match status" value="1"/>
</dbReference>
<proteinExistence type="inferred from homology"/>
<dbReference type="SUPFAM" id="SSF51604">
    <property type="entry name" value="Enolase C-terminal domain-like"/>
    <property type="match status" value="1"/>
</dbReference>
<sequence>MSAITTIDVFGYQLTYAHGEYVMSSGRAATAQDSTMIRISCADGSYGWGEVCTLAGTYWPAFAGGARAALQEFGPALLGVDGTNLGAVHAAMESVLMGHAYAKSAVDIACWDLLGKKAGLPLHELLGGRMQSDFPLYEAVPLASPDAMASFVKERSAAGITAFQVKVGNDPAEDAQRLHAVAEVAPDGTTLIADANGGWTLQQAVQAVRLIDGLPIYLEQPCARVEDCAHVRRLTTLPMVMDESVITATDLVSVKNDLGAGSVNLKLGRLGGITGMRTMRDLAVSMGMSVSLEDAWGGDVTTAAVSHLAATTPAESLLSVSFFNDWTNEHVAGYLPRSAFGRGSAPTAPGLGIEVDADLLGQPLFTIA</sequence>
<reference evidence="9" key="1">
    <citation type="submission" date="2017-06" db="EMBL/GenBank/DDBJ databases">
        <authorList>
            <person name="Varghese N."/>
            <person name="Submissions S."/>
        </authorList>
    </citation>
    <scope>NUCLEOTIDE SEQUENCE [LARGE SCALE GENOMIC DNA]</scope>
    <source>
        <strain evidence="9">JCM 23211</strain>
    </source>
</reference>
<keyword evidence="5" id="KW-0460">Magnesium</keyword>
<dbReference type="SFLD" id="SFLDS00001">
    <property type="entry name" value="Enolase"/>
    <property type="match status" value="1"/>
</dbReference>
<dbReference type="InterPro" id="IPR013342">
    <property type="entry name" value="Mandelate_racemase_C"/>
</dbReference>
<dbReference type="Pfam" id="PF13378">
    <property type="entry name" value="MR_MLE_C"/>
    <property type="match status" value="1"/>
</dbReference>
<dbReference type="SUPFAM" id="SSF54826">
    <property type="entry name" value="Enolase N-terminal domain-like"/>
    <property type="match status" value="1"/>
</dbReference>
<dbReference type="FunFam" id="3.30.390.10:FF:000009">
    <property type="entry name" value="Hydrophobic dipeptide epimerase"/>
    <property type="match status" value="1"/>
</dbReference>
<dbReference type="GO" id="GO:0006518">
    <property type="term" value="P:peptide metabolic process"/>
    <property type="evidence" value="ECO:0007669"/>
    <property type="project" value="UniProtKB-ARBA"/>
</dbReference>
<dbReference type="GO" id="GO:0016854">
    <property type="term" value="F:racemase and epimerase activity"/>
    <property type="evidence" value="ECO:0007669"/>
    <property type="project" value="UniProtKB-ARBA"/>
</dbReference>
<dbReference type="InterPro" id="IPR036849">
    <property type="entry name" value="Enolase-like_C_sf"/>
</dbReference>
<protein>
    <submittedName>
        <fullName evidence="8">L-alanine-DL-glutamate epimerase</fullName>
    </submittedName>
</protein>
<comment type="similarity">
    <text evidence="2">Belongs to the mandelate racemase/muconate lactonizing enzyme family.</text>
</comment>
<dbReference type="InterPro" id="IPR013341">
    <property type="entry name" value="Mandelate_racemase_N_dom"/>
</dbReference>
<keyword evidence="6" id="KW-0413">Isomerase</keyword>
<dbReference type="PANTHER" id="PTHR48073:SF2">
    <property type="entry name" value="O-SUCCINYLBENZOATE SYNTHASE"/>
    <property type="match status" value="1"/>
</dbReference>
<dbReference type="InterPro" id="IPR029065">
    <property type="entry name" value="Enolase_C-like"/>
</dbReference>
<evidence type="ECO:0000256" key="5">
    <source>
        <dbReference type="ARBA" id="ARBA00022842"/>
    </source>
</evidence>
<accession>A0A239N8C0</accession>
<dbReference type="Gene3D" id="3.30.390.10">
    <property type="entry name" value="Enolase-like, N-terminal domain"/>
    <property type="match status" value="1"/>
</dbReference>
<evidence type="ECO:0000313" key="8">
    <source>
        <dbReference type="EMBL" id="SNT50732.1"/>
    </source>
</evidence>
<dbReference type="Gene3D" id="3.20.20.120">
    <property type="entry name" value="Enolase-like C-terminal domain"/>
    <property type="match status" value="1"/>
</dbReference>
<evidence type="ECO:0000256" key="4">
    <source>
        <dbReference type="ARBA" id="ARBA00022723"/>
    </source>
</evidence>
<organism evidence="8 9">
    <name type="scientific">Rhodococcoides kyotonense</name>
    <dbReference type="NCBI Taxonomy" id="398843"/>
    <lineage>
        <taxon>Bacteria</taxon>
        <taxon>Bacillati</taxon>
        <taxon>Actinomycetota</taxon>
        <taxon>Actinomycetes</taxon>
        <taxon>Mycobacteriales</taxon>
        <taxon>Nocardiaceae</taxon>
        <taxon>Rhodococcoides</taxon>
    </lineage>
</organism>